<feature type="transmembrane region" description="Helical" evidence="1">
    <location>
        <begin position="12"/>
        <end position="34"/>
    </location>
</feature>
<keyword evidence="1" id="KW-0812">Transmembrane</keyword>
<proteinExistence type="predicted"/>
<geneLocation type="mitochondrion" evidence="2"/>
<keyword evidence="2" id="KW-0496">Mitochondrion</keyword>
<organism evidence="2">
    <name type="scientific">Calliopsida cinnabarina</name>
    <dbReference type="NCBI Taxonomy" id="2219944"/>
    <lineage>
        <taxon>Eukaryota</taxon>
        <taxon>Metazoa</taxon>
        <taxon>Ecdysozoa</taxon>
        <taxon>Arthropoda</taxon>
        <taxon>Hexapoda</taxon>
        <taxon>Insecta</taxon>
        <taxon>Pterygota</taxon>
        <taxon>Neoptera</taxon>
        <taxon>Paraneoptera</taxon>
        <taxon>Hemiptera</taxon>
        <taxon>Auchenorrhyncha</taxon>
        <taxon>Cicadoidea</taxon>
        <taxon>Cicadidae</taxon>
        <taxon>Tibicininae</taxon>
        <taxon>Tettigadini</taxon>
        <taxon>Calliopsida</taxon>
    </lineage>
</organism>
<gene>
    <name evidence="2" type="primary">atp8</name>
</gene>
<protein>
    <submittedName>
        <fullName evidence="2">ATP synthase F0 subunit 8</fullName>
    </submittedName>
</protein>
<sequence>MPQMSPMYWLMLFLYFILFMFFLMTFIYFTYFNICKKSNVSLMNYQLNWLW</sequence>
<name>A0A3Q8GQX8_9HEMI</name>
<dbReference type="EMBL" id="MG737803">
    <property type="protein sequence ID" value="AWV84306.1"/>
    <property type="molecule type" value="Genomic_DNA"/>
</dbReference>
<reference evidence="2" key="1">
    <citation type="journal article" date="2018" name="J. Hered.">
        <title>One hundred mitochondrial genomes of cicadas.</title>
        <authorList>
            <person name="Lukasik P."/>
            <person name="Chong R.A."/>
            <person name="Nazario K."/>
            <person name="Matsuura Y."/>
            <person name="Bublitz D."/>
            <person name="Campbell M.A."/>
            <person name="Meyer M."/>
            <person name="Van Leuven J.T."/>
            <person name="Pessacq P."/>
            <person name="Veloso C."/>
            <person name="Simon C."/>
            <person name="McCutcheon J.P."/>
        </authorList>
    </citation>
    <scope>NUCLEOTIDE SEQUENCE</scope>
    <source>
        <strain evidence="2">PL783</strain>
        <tissue evidence="2">Bacteriome</tissue>
    </source>
</reference>
<evidence type="ECO:0000313" key="2">
    <source>
        <dbReference type="EMBL" id="AWV84306.1"/>
    </source>
</evidence>
<evidence type="ECO:0000256" key="1">
    <source>
        <dbReference type="SAM" id="Phobius"/>
    </source>
</evidence>
<accession>A0A3Q8GQX8</accession>
<keyword evidence="1" id="KW-0472">Membrane</keyword>
<keyword evidence="1" id="KW-1133">Transmembrane helix</keyword>
<dbReference type="AlphaFoldDB" id="A0A3Q8GQX8"/>